<dbReference type="EMBL" id="CP003788">
    <property type="protein sequence ID" value="AFR09236.1"/>
    <property type="molecule type" value="Genomic_DNA"/>
</dbReference>
<dbReference type="AlphaFoldDB" id="J7L989"/>
<sequence length="46" mass="5076">MRGEGEDRPRRGGPVTTEWAVDRVRASVRGGFESCHGCAFWVVARA</sequence>
<proteinExistence type="predicted"/>
<evidence type="ECO:0000313" key="1">
    <source>
        <dbReference type="EMBL" id="AFR09236.1"/>
    </source>
</evidence>
<dbReference type="Proteomes" id="UP000003779">
    <property type="component" value="Chromosome"/>
</dbReference>
<gene>
    <name evidence="1" type="ordered locus">B005_2320</name>
</gene>
<dbReference type="KEGG" id="nal:B005_2320"/>
<reference evidence="1 2" key="1">
    <citation type="journal article" date="2012" name="J. Bacteriol.">
        <title>Whole-Genome Sequence of Nocardiopsis alba Strain ATCC BAA-2165, Associated with Honeybees.</title>
        <authorList>
            <person name="Qiao J."/>
            <person name="Chen L."/>
            <person name="Li Y."/>
            <person name="Wang J."/>
            <person name="Zhang W."/>
            <person name="Chen S."/>
        </authorList>
    </citation>
    <scope>NUCLEOTIDE SEQUENCE [LARGE SCALE GENOMIC DNA]</scope>
    <source>
        <strain evidence="2">ATCC BAA-2165 / BE74</strain>
    </source>
</reference>
<accession>J7L989</accession>
<protein>
    <submittedName>
        <fullName evidence="1">Uncharacterized protein</fullName>
    </submittedName>
</protein>
<organism evidence="1 2">
    <name type="scientific">Nocardiopsis alba (strain ATCC BAA-2165 / BE74)</name>
    <dbReference type="NCBI Taxonomy" id="1205910"/>
    <lineage>
        <taxon>Bacteria</taxon>
        <taxon>Bacillati</taxon>
        <taxon>Actinomycetota</taxon>
        <taxon>Actinomycetes</taxon>
        <taxon>Streptosporangiales</taxon>
        <taxon>Nocardiopsidaceae</taxon>
        <taxon>Nocardiopsis</taxon>
    </lineage>
</organism>
<evidence type="ECO:0000313" key="2">
    <source>
        <dbReference type="Proteomes" id="UP000003779"/>
    </source>
</evidence>
<dbReference type="HOGENOM" id="CLU_3186414_0_0_11"/>
<reference evidence="2" key="2">
    <citation type="submission" date="2012-08" db="EMBL/GenBank/DDBJ databases">
        <title>Whole-genome sequence of Nocardiopsis alba strain ATCC BAA-2165 associated with honeybees.</title>
        <authorList>
            <person name="Qiao J."/>
            <person name="Chen L."/>
            <person name="Li Y."/>
            <person name="Wang J."/>
            <person name="Zhang W."/>
            <person name="Chen S."/>
        </authorList>
    </citation>
    <scope>NUCLEOTIDE SEQUENCE [LARGE SCALE GENOMIC DNA]</scope>
    <source>
        <strain evidence="2">ATCC BAA-2165 / BE74</strain>
    </source>
</reference>
<name>J7L989_NOCAA</name>